<proteinExistence type="inferred from homology"/>
<dbReference type="HAMAP" id="MF_01152">
    <property type="entry name" value="DnaJ"/>
    <property type="match status" value="1"/>
</dbReference>
<evidence type="ECO:0000256" key="13">
    <source>
        <dbReference type="ARBA" id="ARBA00067609"/>
    </source>
</evidence>
<dbReference type="SUPFAM" id="SSF46565">
    <property type="entry name" value="Chaperone J-domain"/>
    <property type="match status" value="1"/>
</dbReference>
<sequence>MAKRDYYEVLDLARNASEGELKKAYRRLAMKYHPDRNPDDKEAEEKFKECKEAYEILSDPRKRSAYDQFGHAGVDPSAAAGAGFGGAGFGSDIFDEMFSNIFGGGARGGGRGVHRGADLRYELTINLEQAVGGFTKKIKFPAQAQCSDCHGSGIKPGSSPVTCKVCGGRGQIRMQQGFFSLQQTCPQCRGAGKIITDPCGTCGGQGRIRKNKTLSVDIPPGVDNGDRIRLAGEGEPGSKNGPPGDLYVEIHVREHPIFAREGATLHCDVPISFTTATLGGELEVPTLQDRVNLKVPPETQSGKVFRLRGKGVTSVRNGMVGDLLCRVTIETPVNLNKKQKELLRAFDDSMRDGGEKHSPKASSWLDGVKKFFEDMKS</sequence>
<evidence type="ECO:0000256" key="2">
    <source>
        <dbReference type="ARBA" id="ARBA00011738"/>
    </source>
</evidence>
<feature type="repeat" description="CXXCXGXG motif" evidence="14">
    <location>
        <begin position="163"/>
        <end position="170"/>
    </location>
</feature>
<dbReference type="Gene3D" id="1.10.287.110">
    <property type="entry name" value="DnaJ domain"/>
    <property type="match status" value="1"/>
</dbReference>
<evidence type="ECO:0000256" key="9">
    <source>
        <dbReference type="ARBA" id="ARBA00023016"/>
    </source>
</evidence>
<feature type="zinc finger region" description="CR-type" evidence="15">
    <location>
        <begin position="133"/>
        <end position="211"/>
    </location>
</feature>
<keyword evidence="10 14" id="KW-0143">Chaperone</keyword>
<dbReference type="InterPro" id="IPR002939">
    <property type="entry name" value="DnaJ_C"/>
</dbReference>
<feature type="binding site" evidence="14">
    <location>
        <position position="199"/>
    </location>
    <ligand>
        <name>Zn(2+)</name>
        <dbReference type="ChEBI" id="CHEBI:29105"/>
        <label>1</label>
    </ligand>
</feature>
<dbReference type="GO" id="GO:0031072">
    <property type="term" value="F:heat shock protein binding"/>
    <property type="evidence" value="ECO:0007669"/>
    <property type="project" value="InterPro"/>
</dbReference>
<keyword evidence="6 14" id="KW-0677">Repeat</keyword>
<dbReference type="CDD" id="cd10747">
    <property type="entry name" value="DnaJ_C"/>
    <property type="match status" value="1"/>
</dbReference>
<evidence type="ECO:0000256" key="1">
    <source>
        <dbReference type="ARBA" id="ARBA00004496"/>
    </source>
</evidence>
<dbReference type="NCBIfam" id="NF008035">
    <property type="entry name" value="PRK10767.1"/>
    <property type="match status" value="1"/>
</dbReference>
<accession>A0A450XM32</accession>
<organism evidence="18">
    <name type="scientific">Candidatus Kentrum sp. MB</name>
    <dbReference type="NCBI Taxonomy" id="2138164"/>
    <lineage>
        <taxon>Bacteria</taxon>
        <taxon>Pseudomonadati</taxon>
        <taxon>Pseudomonadota</taxon>
        <taxon>Gammaproteobacteria</taxon>
        <taxon>Candidatus Kentrum</taxon>
    </lineage>
</organism>
<dbReference type="InterPro" id="IPR012724">
    <property type="entry name" value="DnaJ"/>
</dbReference>
<gene>
    <name evidence="14" type="primary">dnaJ</name>
    <name evidence="18" type="ORF">BECKMB1821G_GA0114241_106213</name>
</gene>
<keyword evidence="7 14" id="KW-0863">Zinc-finger</keyword>
<comment type="subunit">
    <text evidence="2 14">Homodimer.</text>
</comment>
<dbReference type="GO" id="GO:0009408">
    <property type="term" value="P:response to heat"/>
    <property type="evidence" value="ECO:0007669"/>
    <property type="project" value="InterPro"/>
</dbReference>
<evidence type="ECO:0000256" key="15">
    <source>
        <dbReference type="PROSITE-ProRule" id="PRU00546"/>
    </source>
</evidence>
<dbReference type="Gene3D" id="2.60.260.20">
    <property type="entry name" value="Urease metallochaperone UreE, N-terminal domain"/>
    <property type="match status" value="2"/>
</dbReference>
<evidence type="ECO:0000256" key="8">
    <source>
        <dbReference type="ARBA" id="ARBA00022833"/>
    </source>
</evidence>
<dbReference type="GO" id="GO:0005524">
    <property type="term" value="F:ATP binding"/>
    <property type="evidence" value="ECO:0007669"/>
    <property type="project" value="InterPro"/>
</dbReference>
<comment type="similarity">
    <text evidence="12 14">Belongs to the DnaJ family.</text>
</comment>
<feature type="binding site" evidence="14">
    <location>
        <position position="166"/>
    </location>
    <ligand>
        <name>Zn(2+)</name>
        <dbReference type="ChEBI" id="CHEBI:29105"/>
        <label>2</label>
    </ligand>
</feature>
<dbReference type="GO" id="GO:0006260">
    <property type="term" value="P:DNA replication"/>
    <property type="evidence" value="ECO:0007669"/>
    <property type="project" value="UniProtKB-KW"/>
</dbReference>
<feature type="repeat" description="CXXCXGXG motif" evidence="14">
    <location>
        <begin position="185"/>
        <end position="192"/>
    </location>
</feature>
<feature type="binding site" evidence="14">
    <location>
        <position position="188"/>
    </location>
    <ligand>
        <name>Zn(2+)</name>
        <dbReference type="ChEBI" id="CHEBI:29105"/>
        <label>2</label>
    </ligand>
</feature>
<evidence type="ECO:0000256" key="7">
    <source>
        <dbReference type="ARBA" id="ARBA00022771"/>
    </source>
</evidence>
<dbReference type="Pfam" id="PF00684">
    <property type="entry name" value="DnaJ_CXXCXGXG"/>
    <property type="match status" value="1"/>
</dbReference>
<feature type="binding site" evidence="14">
    <location>
        <position position="146"/>
    </location>
    <ligand>
        <name>Zn(2+)</name>
        <dbReference type="ChEBI" id="CHEBI:29105"/>
        <label>1</label>
    </ligand>
</feature>
<evidence type="ECO:0000256" key="11">
    <source>
        <dbReference type="ARBA" id="ARBA00053423"/>
    </source>
</evidence>
<evidence type="ECO:0000256" key="10">
    <source>
        <dbReference type="ARBA" id="ARBA00023186"/>
    </source>
</evidence>
<dbReference type="SUPFAM" id="SSF57938">
    <property type="entry name" value="DnaJ/Hsp40 cysteine-rich domain"/>
    <property type="match status" value="1"/>
</dbReference>
<name>A0A450XM32_9GAMM</name>
<evidence type="ECO:0000256" key="3">
    <source>
        <dbReference type="ARBA" id="ARBA00022490"/>
    </source>
</evidence>
<dbReference type="CDD" id="cd10719">
    <property type="entry name" value="DnaJ_zf"/>
    <property type="match status" value="1"/>
</dbReference>
<evidence type="ECO:0000259" key="16">
    <source>
        <dbReference type="PROSITE" id="PS50076"/>
    </source>
</evidence>
<feature type="binding site" evidence="14">
    <location>
        <position position="149"/>
    </location>
    <ligand>
        <name>Zn(2+)</name>
        <dbReference type="ChEBI" id="CHEBI:29105"/>
        <label>1</label>
    </ligand>
</feature>
<dbReference type="SUPFAM" id="SSF49493">
    <property type="entry name" value="HSP40/DnaJ peptide-binding domain"/>
    <property type="match status" value="2"/>
</dbReference>
<evidence type="ECO:0000259" key="17">
    <source>
        <dbReference type="PROSITE" id="PS51188"/>
    </source>
</evidence>
<keyword evidence="5 14" id="KW-0479">Metal-binding</keyword>
<evidence type="ECO:0000256" key="14">
    <source>
        <dbReference type="HAMAP-Rule" id="MF_01152"/>
    </source>
</evidence>
<dbReference type="FunFam" id="2.60.260.20:FF:000004">
    <property type="entry name" value="Molecular chaperone DnaJ"/>
    <property type="match status" value="1"/>
</dbReference>
<keyword evidence="9 14" id="KW-0346">Stress response</keyword>
<evidence type="ECO:0000256" key="5">
    <source>
        <dbReference type="ARBA" id="ARBA00022723"/>
    </source>
</evidence>
<dbReference type="CDD" id="cd06257">
    <property type="entry name" value="DnaJ"/>
    <property type="match status" value="1"/>
</dbReference>
<dbReference type="InterPro" id="IPR001623">
    <property type="entry name" value="DnaJ_domain"/>
</dbReference>
<feature type="repeat" description="CXXCXGXG motif" evidence="14">
    <location>
        <begin position="146"/>
        <end position="153"/>
    </location>
</feature>
<protein>
    <recommendedName>
        <fullName evidence="13 14">Chaperone protein DnaJ</fullName>
    </recommendedName>
</protein>
<keyword evidence="3 14" id="KW-0963">Cytoplasm</keyword>
<evidence type="ECO:0000256" key="6">
    <source>
        <dbReference type="ARBA" id="ARBA00022737"/>
    </source>
</evidence>
<evidence type="ECO:0000256" key="4">
    <source>
        <dbReference type="ARBA" id="ARBA00022705"/>
    </source>
</evidence>
<feature type="binding site" evidence="14">
    <location>
        <position position="163"/>
    </location>
    <ligand>
        <name>Zn(2+)</name>
        <dbReference type="ChEBI" id="CHEBI:29105"/>
        <label>2</label>
    </ligand>
</feature>
<comment type="function">
    <text evidence="11 14">Participates actively in the response to hyperosmotic and heat shock by preventing the aggregation of stress-denatured proteins and by disaggregating proteins, also in an autonomous, DnaK-independent fashion. Unfolded proteins bind initially to DnaJ; upon interaction with the DnaJ-bound protein, DnaK hydrolyzes its bound ATP, resulting in the formation of a stable complex. GrpE releases ADP from DnaK; ATP binding to DnaK triggers the release of the substrate protein, thus completing the reaction cycle. Several rounds of ATP-dependent interactions between DnaJ, DnaK and GrpE are required for fully efficient folding. Also involved, together with DnaK and GrpE, in the DNA replication of plasmids through activation of initiation proteins.</text>
</comment>
<dbReference type="PROSITE" id="PS51188">
    <property type="entry name" value="ZF_CR"/>
    <property type="match status" value="1"/>
</dbReference>
<keyword evidence="8 14" id="KW-0862">Zinc</keyword>
<evidence type="ECO:0000256" key="12">
    <source>
        <dbReference type="ARBA" id="ARBA00061004"/>
    </source>
</evidence>
<dbReference type="FunFam" id="2.10.230.10:FF:000002">
    <property type="entry name" value="Molecular chaperone DnaJ"/>
    <property type="match status" value="1"/>
</dbReference>
<comment type="domain">
    <text evidence="14">The J domain is necessary and sufficient to stimulate DnaK ATPase activity. Zinc center 1 plays an important role in the autonomous, DnaK-independent chaperone activity of DnaJ. Zinc center 2 is essential for interaction with DnaK and for DnaJ activity.</text>
</comment>
<dbReference type="GO" id="GO:0051082">
    <property type="term" value="F:unfolded protein binding"/>
    <property type="evidence" value="ECO:0007669"/>
    <property type="project" value="UniProtKB-UniRule"/>
</dbReference>
<dbReference type="InterPro" id="IPR036869">
    <property type="entry name" value="J_dom_sf"/>
</dbReference>
<feature type="repeat" description="CXXCXGXG motif" evidence="14">
    <location>
        <begin position="199"/>
        <end position="206"/>
    </location>
</feature>
<dbReference type="PANTHER" id="PTHR43096">
    <property type="entry name" value="DNAJ HOMOLOG 1, MITOCHONDRIAL-RELATED"/>
    <property type="match status" value="1"/>
</dbReference>
<feature type="binding site" evidence="14">
    <location>
        <position position="202"/>
    </location>
    <ligand>
        <name>Zn(2+)</name>
        <dbReference type="ChEBI" id="CHEBI:29105"/>
        <label>1</label>
    </ligand>
</feature>
<feature type="binding site" evidence="14">
    <location>
        <position position="185"/>
    </location>
    <ligand>
        <name>Zn(2+)</name>
        <dbReference type="ChEBI" id="CHEBI:29105"/>
        <label>2</label>
    </ligand>
</feature>
<dbReference type="InterPro" id="IPR036410">
    <property type="entry name" value="HSP_DnaJ_Cys-rich_dom_sf"/>
</dbReference>
<dbReference type="InterPro" id="IPR001305">
    <property type="entry name" value="HSP_DnaJ_Cys-rich_dom"/>
</dbReference>
<comment type="cofactor">
    <cofactor evidence="14">
        <name>Zn(2+)</name>
        <dbReference type="ChEBI" id="CHEBI:29105"/>
    </cofactor>
    <text evidence="14">Binds 2 Zn(2+) ions per monomer.</text>
</comment>
<dbReference type="SMART" id="SM00271">
    <property type="entry name" value="DnaJ"/>
    <property type="match status" value="1"/>
</dbReference>
<dbReference type="PANTHER" id="PTHR43096:SF48">
    <property type="entry name" value="CHAPERONE PROTEIN DNAJ"/>
    <property type="match status" value="1"/>
</dbReference>
<dbReference type="GO" id="GO:0008270">
    <property type="term" value="F:zinc ion binding"/>
    <property type="evidence" value="ECO:0007669"/>
    <property type="project" value="UniProtKB-UniRule"/>
</dbReference>
<keyword evidence="4 14" id="KW-0235">DNA replication</keyword>
<comment type="subcellular location">
    <subcellularLocation>
        <location evidence="1 14">Cytoplasm</location>
    </subcellularLocation>
</comment>
<dbReference type="PRINTS" id="PR00625">
    <property type="entry name" value="JDOMAIN"/>
</dbReference>
<dbReference type="NCBIfam" id="TIGR02349">
    <property type="entry name" value="DnaJ_bact"/>
    <property type="match status" value="1"/>
</dbReference>
<feature type="domain" description="CR-type" evidence="17">
    <location>
        <begin position="133"/>
        <end position="211"/>
    </location>
</feature>
<dbReference type="GO" id="GO:0042026">
    <property type="term" value="P:protein refolding"/>
    <property type="evidence" value="ECO:0007669"/>
    <property type="project" value="TreeGrafter"/>
</dbReference>
<dbReference type="InterPro" id="IPR008971">
    <property type="entry name" value="HSP40/DnaJ_pept-bd"/>
</dbReference>
<dbReference type="PROSITE" id="PS50076">
    <property type="entry name" value="DNAJ_2"/>
    <property type="match status" value="1"/>
</dbReference>
<dbReference type="GO" id="GO:0005737">
    <property type="term" value="C:cytoplasm"/>
    <property type="evidence" value="ECO:0007669"/>
    <property type="project" value="UniProtKB-SubCell"/>
</dbReference>
<reference evidence="18" key="1">
    <citation type="submission" date="2019-02" db="EMBL/GenBank/DDBJ databases">
        <authorList>
            <person name="Gruber-Vodicka R. H."/>
            <person name="Seah K. B. B."/>
        </authorList>
    </citation>
    <scope>NUCLEOTIDE SEQUENCE</scope>
    <source>
        <strain evidence="18">BECK_BZ197</strain>
    </source>
</reference>
<dbReference type="EMBL" id="CAADFO010000062">
    <property type="protein sequence ID" value="VFK30299.1"/>
    <property type="molecule type" value="Genomic_DNA"/>
</dbReference>
<dbReference type="FunFam" id="1.10.287.110:FF:000034">
    <property type="entry name" value="Chaperone protein DnaJ"/>
    <property type="match status" value="1"/>
</dbReference>
<dbReference type="AlphaFoldDB" id="A0A450XM32"/>
<evidence type="ECO:0000313" key="18">
    <source>
        <dbReference type="EMBL" id="VFK30299.1"/>
    </source>
</evidence>
<dbReference type="Gene3D" id="2.10.230.10">
    <property type="entry name" value="Heat shock protein DnaJ, cysteine-rich domain"/>
    <property type="match status" value="1"/>
</dbReference>
<dbReference type="Pfam" id="PF01556">
    <property type="entry name" value="DnaJ_C"/>
    <property type="match status" value="1"/>
</dbReference>
<feature type="domain" description="J" evidence="16">
    <location>
        <begin position="5"/>
        <end position="70"/>
    </location>
</feature>
<dbReference type="Pfam" id="PF00226">
    <property type="entry name" value="DnaJ"/>
    <property type="match status" value="1"/>
</dbReference>